<evidence type="ECO:0000256" key="1">
    <source>
        <dbReference type="SAM" id="SignalP"/>
    </source>
</evidence>
<keyword evidence="1" id="KW-0732">Signal</keyword>
<evidence type="ECO:0008006" key="4">
    <source>
        <dbReference type="Google" id="ProtNLM"/>
    </source>
</evidence>
<feature type="signal peptide" evidence="1">
    <location>
        <begin position="1"/>
        <end position="33"/>
    </location>
</feature>
<reference evidence="2 3" key="1">
    <citation type="submission" date="2018-03" db="EMBL/GenBank/DDBJ databases">
        <title>Genomic Encyclopedia of Archaeal and Bacterial Type Strains, Phase II (KMG-II): from individual species to whole genera.</title>
        <authorList>
            <person name="Goeker M."/>
        </authorList>
    </citation>
    <scope>NUCLEOTIDE SEQUENCE [LARGE SCALE GENOMIC DNA]</scope>
    <source>
        <strain evidence="2 3">DSM 45312</strain>
    </source>
</reference>
<dbReference type="AlphaFoldDB" id="A0A2P8CR71"/>
<feature type="chain" id="PRO_5015129628" description="Secreted protein" evidence="1">
    <location>
        <begin position="34"/>
        <end position="124"/>
    </location>
</feature>
<protein>
    <recommendedName>
        <fullName evidence="4">Secreted protein</fullName>
    </recommendedName>
</protein>
<dbReference type="InterPro" id="IPR006311">
    <property type="entry name" value="TAT_signal"/>
</dbReference>
<dbReference type="RefSeq" id="WP_106586521.1">
    <property type="nucleotide sequence ID" value="NZ_PYGA01000031.1"/>
</dbReference>
<comment type="caution">
    <text evidence="2">The sequence shown here is derived from an EMBL/GenBank/DDBJ whole genome shotgun (WGS) entry which is preliminary data.</text>
</comment>
<dbReference type="PROSITE" id="PS51318">
    <property type="entry name" value="TAT"/>
    <property type="match status" value="1"/>
</dbReference>
<organism evidence="2 3">
    <name type="scientific">Murinocardiopsis flavida</name>
    <dbReference type="NCBI Taxonomy" id="645275"/>
    <lineage>
        <taxon>Bacteria</taxon>
        <taxon>Bacillati</taxon>
        <taxon>Actinomycetota</taxon>
        <taxon>Actinomycetes</taxon>
        <taxon>Streptosporangiales</taxon>
        <taxon>Nocardiopsidaceae</taxon>
        <taxon>Murinocardiopsis</taxon>
    </lineage>
</organism>
<proteinExistence type="predicted"/>
<name>A0A2P8CR71_9ACTN</name>
<dbReference type="Proteomes" id="UP000240542">
    <property type="component" value="Unassembled WGS sequence"/>
</dbReference>
<sequence>MKFTARRAALRIALVAVAAAGAVALGAPAYASADAPSPASSSTVMDETMCRYNANAGTPIYNDDGSGNRRGYTQIGSIGAGSQVWAFRDRTYADDTGLRWRKVEGGGWAMAHILDYVPDQICAT</sequence>
<gene>
    <name evidence="2" type="ORF">CLV63_13114</name>
</gene>
<dbReference type="EMBL" id="PYGA01000031">
    <property type="protein sequence ID" value="PSK87461.1"/>
    <property type="molecule type" value="Genomic_DNA"/>
</dbReference>
<accession>A0A2P8CR71</accession>
<keyword evidence="3" id="KW-1185">Reference proteome</keyword>
<evidence type="ECO:0000313" key="3">
    <source>
        <dbReference type="Proteomes" id="UP000240542"/>
    </source>
</evidence>
<evidence type="ECO:0000313" key="2">
    <source>
        <dbReference type="EMBL" id="PSK87461.1"/>
    </source>
</evidence>